<evidence type="ECO:0000313" key="3">
    <source>
        <dbReference type="Proteomes" id="UP000298347"/>
    </source>
</evidence>
<dbReference type="RefSeq" id="WP_135348472.1">
    <property type="nucleotide sequence ID" value="NZ_SRJD01000009.1"/>
</dbReference>
<dbReference type="EMBL" id="SRJD01000009">
    <property type="protein sequence ID" value="TGA98092.1"/>
    <property type="molecule type" value="Genomic_DNA"/>
</dbReference>
<evidence type="ECO:0000313" key="2">
    <source>
        <dbReference type="EMBL" id="TGA98092.1"/>
    </source>
</evidence>
<keyword evidence="3" id="KW-1185">Reference proteome</keyword>
<proteinExistence type="predicted"/>
<gene>
    <name evidence="2" type="ORF">E4665_09050</name>
</gene>
<protein>
    <submittedName>
        <fullName evidence="2">Uncharacterized protein</fullName>
    </submittedName>
</protein>
<comment type="caution">
    <text evidence="2">The sequence shown here is derived from an EMBL/GenBank/DDBJ whole genome shotgun (WGS) entry which is preliminary data.</text>
</comment>
<sequence length="153" mass="17244">MAKQVDLDEIDIPKVDLGEYRFSPPSSMGWSAAEYEKLLNNPEEGIQKETFSPPEVPQTTLTELSLSDDRRVSISLDNVPKDKEDGSLNEVTVEPTEKEEVHEKKAEKSENQEKKEPSAEEKAPADDYIISENPPAKPWLAKRLSVFTLKDSE</sequence>
<evidence type="ECO:0000256" key="1">
    <source>
        <dbReference type="SAM" id="MobiDB-lite"/>
    </source>
</evidence>
<dbReference type="OrthoDB" id="2990278at2"/>
<reference evidence="2 3" key="1">
    <citation type="journal article" date="2015" name="Int. J. Syst. Evol. Microbiol.">
        <title>Sporolactobacillus shoreae sp. nov. and Sporolactobacillus spathodeae sp. nov., two spore-forming lactic acid bacteria isolated from tree barks in Thailand.</title>
        <authorList>
            <person name="Thamacharoensuk T."/>
            <person name="Kitahara M."/>
            <person name="Ohkuma M."/>
            <person name="Thongchul N."/>
            <person name="Tanasupawat S."/>
        </authorList>
    </citation>
    <scope>NUCLEOTIDE SEQUENCE [LARGE SCALE GENOMIC DNA]</scope>
    <source>
        <strain evidence="2 3">BK92</strain>
    </source>
</reference>
<accession>A0A4Z0GPB2</accession>
<name>A0A4Z0GPB2_9BACL</name>
<feature type="region of interest" description="Disordered" evidence="1">
    <location>
        <begin position="41"/>
        <end position="135"/>
    </location>
</feature>
<dbReference type="Proteomes" id="UP000298347">
    <property type="component" value="Unassembled WGS sequence"/>
</dbReference>
<feature type="compositionally biased region" description="Basic and acidic residues" evidence="1">
    <location>
        <begin position="95"/>
        <end position="125"/>
    </location>
</feature>
<dbReference type="AlphaFoldDB" id="A0A4Z0GPB2"/>
<organism evidence="2 3">
    <name type="scientific">Sporolactobacillus shoreae</name>
    <dbReference type="NCBI Taxonomy" id="1465501"/>
    <lineage>
        <taxon>Bacteria</taxon>
        <taxon>Bacillati</taxon>
        <taxon>Bacillota</taxon>
        <taxon>Bacilli</taxon>
        <taxon>Bacillales</taxon>
        <taxon>Sporolactobacillaceae</taxon>
        <taxon>Sporolactobacillus</taxon>
    </lineage>
</organism>